<protein>
    <recommendedName>
        <fullName evidence="1">Calcineurin-like phosphoesterase domain-containing protein</fullName>
    </recommendedName>
</protein>
<feature type="domain" description="Calcineurin-like phosphoesterase" evidence="1">
    <location>
        <begin position="17"/>
        <end position="54"/>
    </location>
</feature>
<sequence>MTEDKQKTKISGKHTKIKILAAGDIHGDIGLAEKLAEKAKKEKVDLVILCGDLTL</sequence>
<dbReference type="Gene3D" id="3.60.21.10">
    <property type="match status" value="1"/>
</dbReference>
<dbReference type="InterPro" id="IPR004843">
    <property type="entry name" value="Calcineurin-like_PHP"/>
</dbReference>
<accession>X0TVP8</accession>
<feature type="non-terminal residue" evidence="2">
    <location>
        <position position="55"/>
    </location>
</feature>
<dbReference type="EMBL" id="BARS01012127">
    <property type="protein sequence ID" value="GAF97324.1"/>
    <property type="molecule type" value="Genomic_DNA"/>
</dbReference>
<dbReference type="InterPro" id="IPR029052">
    <property type="entry name" value="Metallo-depent_PP-like"/>
</dbReference>
<name>X0TVP8_9ZZZZ</name>
<comment type="caution">
    <text evidence="2">The sequence shown here is derived from an EMBL/GenBank/DDBJ whole genome shotgun (WGS) entry which is preliminary data.</text>
</comment>
<dbReference type="Pfam" id="PF00149">
    <property type="entry name" value="Metallophos"/>
    <property type="match status" value="1"/>
</dbReference>
<gene>
    <name evidence="2" type="ORF">S01H1_21759</name>
</gene>
<dbReference type="GO" id="GO:0016787">
    <property type="term" value="F:hydrolase activity"/>
    <property type="evidence" value="ECO:0007669"/>
    <property type="project" value="InterPro"/>
</dbReference>
<dbReference type="AlphaFoldDB" id="X0TVP8"/>
<evidence type="ECO:0000259" key="1">
    <source>
        <dbReference type="Pfam" id="PF00149"/>
    </source>
</evidence>
<proteinExistence type="predicted"/>
<evidence type="ECO:0000313" key="2">
    <source>
        <dbReference type="EMBL" id="GAF97324.1"/>
    </source>
</evidence>
<organism evidence="2">
    <name type="scientific">marine sediment metagenome</name>
    <dbReference type="NCBI Taxonomy" id="412755"/>
    <lineage>
        <taxon>unclassified sequences</taxon>
        <taxon>metagenomes</taxon>
        <taxon>ecological metagenomes</taxon>
    </lineage>
</organism>
<reference evidence="2" key="1">
    <citation type="journal article" date="2014" name="Front. Microbiol.">
        <title>High frequency of phylogenetically diverse reductive dehalogenase-homologous genes in deep subseafloor sedimentary metagenomes.</title>
        <authorList>
            <person name="Kawai M."/>
            <person name="Futagami T."/>
            <person name="Toyoda A."/>
            <person name="Takaki Y."/>
            <person name="Nishi S."/>
            <person name="Hori S."/>
            <person name="Arai W."/>
            <person name="Tsubouchi T."/>
            <person name="Morono Y."/>
            <person name="Uchiyama I."/>
            <person name="Ito T."/>
            <person name="Fujiyama A."/>
            <person name="Inagaki F."/>
            <person name="Takami H."/>
        </authorList>
    </citation>
    <scope>NUCLEOTIDE SEQUENCE</scope>
    <source>
        <strain evidence="2">Expedition CK06-06</strain>
    </source>
</reference>
<dbReference type="SUPFAM" id="SSF56300">
    <property type="entry name" value="Metallo-dependent phosphatases"/>
    <property type="match status" value="1"/>
</dbReference>